<dbReference type="OrthoDB" id="5953249at2759"/>
<accession>A0A642V010</accession>
<dbReference type="AlphaFoldDB" id="A0A642V010"/>
<dbReference type="PANTHER" id="PTHR28083:SF1">
    <property type="entry name" value="GOOD FOR FULL DBP5 ACTIVITY PROTEIN 2"/>
    <property type="match status" value="1"/>
</dbReference>
<proteinExistence type="predicted"/>
<evidence type="ECO:0000259" key="1">
    <source>
        <dbReference type="Pfam" id="PF21762"/>
    </source>
</evidence>
<dbReference type="GeneID" id="54780219"/>
<gene>
    <name evidence="2" type="ORF">DIURU_001566</name>
</gene>
<name>A0A642V010_DIURU</name>
<dbReference type="Proteomes" id="UP000449547">
    <property type="component" value="Unassembled WGS sequence"/>
</dbReference>
<sequence length="303" mass="34647">MSANRKRYKDAFVRHQRENNPFESEKINSVIHAERVRVINEYMAKNEAFHKSHPKLKHPQNRRYLKDVMLTAYGRDSILIGIDIETYEHGSSILEVGLAIFDPRGQQTSGYPHISTYHLINEDCLHLSNGYYVPDKRDYFGGKQSWKIPYASIVSFIQGVIDYFNGIEGWDAVLVGHAVCGDIDILKDMGVKVPQSWHIDTQRLFALSRTNNSKTNLRVALKETHILSGNMHNAANDAYYSLQLCLKLGDPEVRTLLSLDNFLSTYNPNSDNFDETAHQTTISHPIPYNILSFAFPQPNFDID</sequence>
<dbReference type="EMBL" id="SWFT01000050">
    <property type="protein sequence ID" value="KAA8905138.1"/>
    <property type="molecule type" value="Genomic_DNA"/>
</dbReference>
<dbReference type="PANTHER" id="PTHR28083">
    <property type="entry name" value="GOOD FOR FULL DBP5 ACTIVITY PROTEIN 2"/>
    <property type="match status" value="1"/>
</dbReference>
<dbReference type="InterPro" id="IPR048519">
    <property type="entry name" value="Gfd2/YDR514C-like_C"/>
</dbReference>
<dbReference type="GO" id="GO:0005634">
    <property type="term" value="C:nucleus"/>
    <property type="evidence" value="ECO:0007669"/>
    <property type="project" value="TreeGrafter"/>
</dbReference>
<evidence type="ECO:0000313" key="3">
    <source>
        <dbReference type="Proteomes" id="UP000449547"/>
    </source>
</evidence>
<dbReference type="Gene3D" id="3.30.420.10">
    <property type="entry name" value="Ribonuclease H-like superfamily/Ribonuclease H"/>
    <property type="match status" value="1"/>
</dbReference>
<dbReference type="Pfam" id="PF21762">
    <property type="entry name" value="DEDDh_C"/>
    <property type="match status" value="1"/>
</dbReference>
<organism evidence="2 3">
    <name type="scientific">Diutina rugosa</name>
    <name type="common">Yeast</name>
    <name type="synonym">Candida rugosa</name>
    <dbReference type="NCBI Taxonomy" id="5481"/>
    <lineage>
        <taxon>Eukaryota</taxon>
        <taxon>Fungi</taxon>
        <taxon>Dikarya</taxon>
        <taxon>Ascomycota</taxon>
        <taxon>Saccharomycotina</taxon>
        <taxon>Pichiomycetes</taxon>
        <taxon>Debaryomycetaceae</taxon>
        <taxon>Diutina</taxon>
    </lineage>
</organism>
<comment type="caution">
    <text evidence="2">The sequence shown here is derived from an EMBL/GenBank/DDBJ whole genome shotgun (WGS) entry which is preliminary data.</text>
</comment>
<dbReference type="GO" id="GO:0003676">
    <property type="term" value="F:nucleic acid binding"/>
    <property type="evidence" value="ECO:0007669"/>
    <property type="project" value="InterPro"/>
</dbReference>
<protein>
    <recommendedName>
        <fullName evidence="1">Gfd2/YDR514C-like C-terminal domain-containing protein</fullName>
    </recommendedName>
</protein>
<dbReference type="VEuPathDB" id="FungiDB:DIURU_001566"/>
<dbReference type="InterPro" id="IPR036397">
    <property type="entry name" value="RNaseH_sf"/>
</dbReference>
<feature type="domain" description="Gfd2/YDR514C-like C-terminal" evidence="1">
    <location>
        <begin position="78"/>
        <end position="247"/>
    </location>
</feature>
<keyword evidence="3" id="KW-1185">Reference proteome</keyword>
<dbReference type="RefSeq" id="XP_034013524.1">
    <property type="nucleotide sequence ID" value="XM_034154123.1"/>
</dbReference>
<dbReference type="SUPFAM" id="SSF53098">
    <property type="entry name" value="Ribonuclease H-like"/>
    <property type="match status" value="1"/>
</dbReference>
<reference evidence="2 3" key="1">
    <citation type="submission" date="2019-07" db="EMBL/GenBank/DDBJ databases">
        <title>Genome assembly of two rare yeast pathogens: Diutina rugosa and Trichomonascus ciferrii.</title>
        <authorList>
            <person name="Mixao V."/>
            <person name="Saus E."/>
            <person name="Hansen A."/>
            <person name="Lass-Flor C."/>
            <person name="Gabaldon T."/>
        </authorList>
    </citation>
    <scope>NUCLEOTIDE SEQUENCE [LARGE SCALE GENOMIC DNA]</scope>
    <source>
        <strain evidence="2 3">CBS 613</strain>
    </source>
</reference>
<dbReference type="InterPro" id="IPR012337">
    <property type="entry name" value="RNaseH-like_sf"/>
</dbReference>
<dbReference type="InterPro" id="IPR040151">
    <property type="entry name" value="Gfd2/YDR514C-like"/>
</dbReference>
<evidence type="ECO:0000313" key="2">
    <source>
        <dbReference type="EMBL" id="KAA8905138.1"/>
    </source>
</evidence>